<dbReference type="AlphaFoldDB" id="E1Y9J4"/>
<keyword evidence="3" id="KW-0067">ATP-binding</keyword>
<reference evidence="6" key="1">
    <citation type="journal article" date="2011" name="Environ. Microbiol.">
        <title>Genomic insights into the metabolic potential of the polycyclic aromatic hydrocarbon degrading sulfate-reducing Deltaproteobacterium N47.</title>
        <authorList>
            <person name="Bergmann F."/>
            <person name="Selesi D."/>
            <person name="Weinmaier T."/>
            <person name="Tischler P."/>
            <person name="Rattei T."/>
            <person name="Meckenstock R.U."/>
        </authorList>
    </citation>
    <scope>NUCLEOTIDE SEQUENCE</scope>
</reference>
<sequence length="250" mass="27420">MTMELIELKNIYKTYNIGEIDVEVLKGITIQIKAGELVALMGASGSGKSTLMNILGCLDRPTSGEYLLDGQNVGKISSDERAFIRNKKMGFVFQSFNLLPRASAVENVAMPLTYTTDSISDGKAKKRAIEMLSRVGLQDRLDHEPSKLSGGQQQRVAIARALINSPPVLFADEPTGNLDSNTSTEVLEMFRQLNRQDKITIVLVTHDAAVAKYADRIIRINDGVIVNEVPCQNESGFSTPVDSMQINEDV</sequence>
<dbReference type="PROSITE" id="PS00211">
    <property type="entry name" value="ABC_TRANSPORTER_1"/>
    <property type="match status" value="1"/>
</dbReference>
<evidence type="ECO:0000259" key="5">
    <source>
        <dbReference type="PROSITE" id="PS50893"/>
    </source>
</evidence>
<dbReference type="SMART" id="SM00382">
    <property type="entry name" value="AAA"/>
    <property type="match status" value="1"/>
</dbReference>
<dbReference type="EMBL" id="FR695864">
    <property type="protein sequence ID" value="CBX27238.1"/>
    <property type="molecule type" value="Genomic_DNA"/>
</dbReference>
<keyword evidence="1" id="KW-0813">Transport</keyword>
<name>E1Y9J4_9BACT</name>
<organism evidence="6">
    <name type="scientific">uncultured Desulfobacterium sp</name>
    <dbReference type="NCBI Taxonomy" id="201089"/>
    <lineage>
        <taxon>Bacteria</taxon>
        <taxon>Pseudomonadati</taxon>
        <taxon>Thermodesulfobacteriota</taxon>
        <taxon>Desulfobacteria</taxon>
        <taxon>Desulfobacterales</taxon>
        <taxon>Desulfobacteriaceae</taxon>
        <taxon>Desulfobacterium</taxon>
        <taxon>environmental samples</taxon>
    </lineage>
</organism>
<dbReference type="InterPro" id="IPR003593">
    <property type="entry name" value="AAA+_ATPase"/>
</dbReference>
<dbReference type="FunFam" id="3.40.50.300:FF:000032">
    <property type="entry name" value="Export ABC transporter ATP-binding protein"/>
    <property type="match status" value="1"/>
</dbReference>
<dbReference type="InterPro" id="IPR015854">
    <property type="entry name" value="ABC_transpr_LolD-like"/>
</dbReference>
<comment type="similarity">
    <text evidence="4">Belongs to the ABC transporter superfamily. Macrolide exporter (TC 3.A.1.122) family.</text>
</comment>
<evidence type="ECO:0000256" key="3">
    <source>
        <dbReference type="ARBA" id="ARBA00022840"/>
    </source>
</evidence>
<evidence type="ECO:0000313" key="6">
    <source>
        <dbReference type="EMBL" id="CBX27238.1"/>
    </source>
</evidence>
<dbReference type="Gene3D" id="3.40.50.300">
    <property type="entry name" value="P-loop containing nucleotide triphosphate hydrolases"/>
    <property type="match status" value="1"/>
</dbReference>
<accession>E1Y9J4</accession>
<dbReference type="InterPro" id="IPR017911">
    <property type="entry name" value="MacB-like_ATP-bd"/>
</dbReference>
<dbReference type="CDD" id="cd03255">
    <property type="entry name" value="ABC_MJ0796_LolCDE_FtsE"/>
    <property type="match status" value="1"/>
</dbReference>
<evidence type="ECO:0000256" key="4">
    <source>
        <dbReference type="ARBA" id="ARBA00038388"/>
    </source>
</evidence>
<keyword evidence="2" id="KW-0547">Nucleotide-binding</keyword>
<evidence type="ECO:0000256" key="1">
    <source>
        <dbReference type="ARBA" id="ARBA00022448"/>
    </source>
</evidence>
<dbReference type="GO" id="GO:0005524">
    <property type="term" value="F:ATP binding"/>
    <property type="evidence" value="ECO:0007669"/>
    <property type="project" value="UniProtKB-KW"/>
</dbReference>
<gene>
    <name evidence="6" type="ORF">N47_A12670</name>
</gene>
<evidence type="ECO:0000256" key="2">
    <source>
        <dbReference type="ARBA" id="ARBA00022741"/>
    </source>
</evidence>
<dbReference type="InterPro" id="IPR027417">
    <property type="entry name" value="P-loop_NTPase"/>
</dbReference>
<dbReference type="PROSITE" id="PS50893">
    <property type="entry name" value="ABC_TRANSPORTER_2"/>
    <property type="match status" value="1"/>
</dbReference>
<dbReference type="GO" id="GO:0016887">
    <property type="term" value="F:ATP hydrolysis activity"/>
    <property type="evidence" value="ECO:0007669"/>
    <property type="project" value="InterPro"/>
</dbReference>
<dbReference type="PANTHER" id="PTHR24220:SF86">
    <property type="entry name" value="ABC TRANSPORTER ABCH.1"/>
    <property type="match status" value="1"/>
</dbReference>
<dbReference type="PANTHER" id="PTHR24220">
    <property type="entry name" value="IMPORT ATP-BINDING PROTEIN"/>
    <property type="match status" value="1"/>
</dbReference>
<dbReference type="GO" id="GO:0098796">
    <property type="term" value="C:membrane protein complex"/>
    <property type="evidence" value="ECO:0007669"/>
    <property type="project" value="UniProtKB-ARBA"/>
</dbReference>
<proteinExistence type="inferred from homology"/>
<dbReference type="InterPro" id="IPR017871">
    <property type="entry name" value="ABC_transporter-like_CS"/>
</dbReference>
<dbReference type="Pfam" id="PF00005">
    <property type="entry name" value="ABC_tran"/>
    <property type="match status" value="1"/>
</dbReference>
<dbReference type="GO" id="GO:0005886">
    <property type="term" value="C:plasma membrane"/>
    <property type="evidence" value="ECO:0007669"/>
    <property type="project" value="TreeGrafter"/>
</dbReference>
<dbReference type="InterPro" id="IPR003439">
    <property type="entry name" value="ABC_transporter-like_ATP-bd"/>
</dbReference>
<dbReference type="SUPFAM" id="SSF52540">
    <property type="entry name" value="P-loop containing nucleoside triphosphate hydrolases"/>
    <property type="match status" value="1"/>
</dbReference>
<protein>
    <recommendedName>
        <fullName evidence="5">ABC transporter domain-containing protein</fullName>
    </recommendedName>
</protein>
<feature type="domain" description="ABC transporter" evidence="5">
    <location>
        <begin position="6"/>
        <end position="247"/>
    </location>
</feature>
<dbReference type="GO" id="GO:0022857">
    <property type="term" value="F:transmembrane transporter activity"/>
    <property type="evidence" value="ECO:0007669"/>
    <property type="project" value="TreeGrafter"/>
</dbReference>